<sequence>MSSALPDDVRTAPGAGRRERRKLARKWMSAVGSTTYIPLPVEELEHQLRQLVHRLHDAVTTEPFAPEQASVVGARLVDLHCTGPASLRTSLALLGTALLSSAELQRVEGLTKRVMAVLGAVASGYVDAAQLLVLRQQESVSQALLMATKAAQWNLRVSEALADEVFTSSASGIAVTDLEGRFVRVNSALEEIIGSTTAELAGRPVTEVVHEDDAEGLLTAFRDLLDGVHQRVPLRPRLVRKDGEVLGGTLAVALLRDADGEPGQFVAVVEDVSELTLLGTQLSHQALHDPLTGLPNRQFFSTRLETTLGRADPVAGVTLYHLDLDAFSVVTDGLGRRVGDQLLKVVADRLGAVFSAEKAMVARLDGAEFAVLVENGPSTPDVVTTIDRVNAELAEPVYLDGHGIAVSATIGVVDRPAPGTDPVELLRASHLTLRRAKRSGRRQWGLFDAGRDAVDRARFELAAVMPGAWESGEIDIVFQSEHRLADNEITGLTAQLRWNHPDQGTIDHDHCVELAESTGLMLPLGTWLLRGAAERLRWWQQTTNATTLPLSIALTTSQATDQDLVGNVLRVLSDTGLPASSLRLALPSALLVANHDDATDNLTVLADAGVRTAMDHFTGSVDEFARLEALPVHEVRIPRRHMCTDRTPITTRVLSDLVAAAHLAGATVVVNGVDTPELADWWRTTSANTATGLHFAPPKPLTDW</sequence>
<dbReference type="InterPro" id="IPR052155">
    <property type="entry name" value="Biofilm_reg_signaling"/>
</dbReference>
<dbReference type="Proteomes" id="UP000239494">
    <property type="component" value="Unassembled WGS sequence"/>
</dbReference>
<dbReference type="Pfam" id="PF08448">
    <property type="entry name" value="PAS_4"/>
    <property type="match status" value="1"/>
</dbReference>
<dbReference type="CDD" id="cd00130">
    <property type="entry name" value="PAS"/>
    <property type="match status" value="1"/>
</dbReference>
<feature type="domain" description="GGDEF" evidence="4">
    <location>
        <begin position="315"/>
        <end position="449"/>
    </location>
</feature>
<dbReference type="CDD" id="cd01949">
    <property type="entry name" value="GGDEF"/>
    <property type="match status" value="1"/>
</dbReference>
<dbReference type="PROSITE" id="PS50113">
    <property type="entry name" value="PAC"/>
    <property type="match status" value="1"/>
</dbReference>
<dbReference type="OrthoDB" id="23692at2"/>
<dbReference type="Gene3D" id="3.30.70.270">
    <property type="match status" value="1"/>
</dbReference>
<dbReference type="InterPro" id="IPR001633">
    <property type="entry name" value="EAL_dom"/>
</dbReference>
<dbReference type="PROSITE" id="PS50887">
    <property type="entry name" value="GGDEF"/>
    <property type="match status" value="1"/>
</dbReference>
<keyword evidence="6" id="KW-1185">Reference proteome</keyword>
<dbReference type="NCBIfam" id="TIGR00254">
    <property type="entry name" value="GGDEF"/>
    <property type="match status" value="1"/>
</dbReference>
<dbReference type="SMART" id="SM00267">
    <property type="entry name" value="GGDEF"/>
    <property type="match status" value="1"/>
</dbReference>
<dbReference type="Pfam" id="PF00563">
    <property type="entry name" value="EAL"/>
    <property type="match status" value="1"/>
</dbReference>
<evidence type="ECO:0000259" key="4">
    <source>
        <dbReference type="PROSITE" id="PS50887"/>
    </source>
</evidence>
<dbReference type="InterPro" id="IPR043128">
    <property type="entry name" value="Rev_trsase/Diguanyl_cyclase"/>
</dbReference>
<feature type="domain" description="PAC" evidence="2">
    <location>
        <begin position="232"/>
        <end position="284"/>
    </location>
</feature>
<dbReference type="SMART" id="SM00091">
    <property type="entry name" value="PAS"/>
    <property type="match status" value="1"/>
</dbReference>
<dbReference type="Pfam" id="PF00990">
    <property type="entry name" value="GGDEF"/>
    <property type="match status" value="1"/>
</dbReference>
<feature type="domain" description="EAL" evidence="3">
    <location>
        <begin position="458"/>
        <end position="704"/>
    </location>
</feature>
<dbReference type="PROSITE" id="PS50112">
    <property type="entry name" value="PAS"/>
    <property type="match status" value="1"/>
</dbReference>
<dbReference type="AlphaFoldDB" id="A0A2T0TLJ4"/>
<gene>
    <name evidence="5" type="ORF">CLV43_101791</name>
</gene>
<dbReference type="SMART" id="SM00052">
    <property type="entry name" value="EAL"/>
    <property type="match status" value="1"/>
</dbReference>
<dbReference type="SUPFAM" id="SSF55073">
    <property type="entry name" value="Nucleotide cyclase"/>
    <property type="match status" value="1"/>
</dbReference>
<dbReference type="InterPro" id="IPR000700">
    <property type="entry name" value="PAS-assoc_C"/>
</dbReference>
<dbReference type="Gene3D" id="3.20.20.450">
    <property type="entry name" value="EAL domain"/>
    <property type="match status" value="1"/>
</dbReference>
<dbReference type="PANTHER" id="PTHR44757:SF2">
    <property type="entry name" value="BIOFILM ARCHITECTURE MAINTENANCE PROTEIN MBAA"/>
    <property type="match status" value="1"/>
</dbReference>
<dbReference type="PANTHER" id="PTHR44757">
    <property type="entry name" value="DIGUANYLATE CYCLASE DGCP"/>
    <property type="match status" value="1"/>
</dbReference>
<dbReference type="InterPro" id="IPR000014">
    <property type="entry name" value="PAS"/>
</dbReference>
<dbReference type="InterPro" id="IPR035919">
    <property type="entry name" value="EAL_sf"/>
</dbReference>
<evidence type="ECO:0000313" key="5">
    <source>
        <dbReference type="EMBL" id="PRY46515.1"/>
    </source>
</evidence>
<protein>
    <submittedName>
        <fullName evidence="5">PAS domain S-box-containing protein/diguanylate cyclase (GGDEF)-like protein</fullName>
    </submittedName>
</protein>
<evidence type="ECO:0000259" key="1">
    <source>
        <dbReference type="PROSITE" id="PS50112"/>
    </source>
</evidence>
<evidence type="ECO:0000259" key="2">
    <source>
        <dbReference type="PROSITE" id="PS50113"/>
    </source>
</evidence>
<dbReference type="InterPro" id="IPR035965">
    <property type="entry name" value="PAS-like_dom_sf"/>
</dbReference>
<dbReference type="InterPro" id="IPR029787">
    <property type="entry name" value="Nucleotide_cyclase"/>
</dbReference>
<dbReference type="Gene3D" id="3.30.450.20">
    <property type="entry name" value="PAS domain"/>
    <property type="match status" value="1"/>
</dbReference>
<evidence type="ECO:0000313" key="6">
    <source>
        <dbReference type="Proteomes" id="UP000239494"/>
    </source>
</evidence>
<dbReference type="CDD" id="cd01948">
    <property type="entry name" value="EAL"/>
    <property type="match status" value="1"/>
</dbReference>
<dbReference type="InterPro" id="IPR000160">
    <property type="entry name" value="GGDEF_dom"/>
</dbReference>
<accession>A0A2T0TLJ4</accession>
<reference evidence="5 6" key="1">
    <citation type="submission" date="2018-03" db="EMBL/GenBank/DDBJ databases">
        <title>Genomic Encyclopedia of Archaeal and Bacterial Type Strains, Phase II (KMG-II): from individual species to whole genera.</title>
        <authorList>
            <person name="Goeker M."/>
        </authorList>
    </citation>
    <scope>NUCLEOTIDE SEQUENCE [LARGE SCALE GENOMIC DNA]</scope>
    <source>
        <strain evidence="5 6">DSM 44720</strain>
    </source>
</reference>
<proteinExistence type="predicted"/>
<dbReference type="InterPro" id="IPR013656">
    <property type="entry name" value="PAS_4"/>
</dbReference>
<dbReference type="EMBL" id="PVTF01000001">
    <property type="protein sequence ID" value="PRY46515.1"/>
    <property type="molecule type" value="Genomic_DNA"/>
</dbReference>
<organism evidence="5 6">
    <name type="scientific">Umezawaea tangerina</name>
    <dbReference type="NCBI Taxonomy" id="84725"/>
    <lineage>
        <taxon>Bacteria</taxon>
        <taxon>Bacillati</taxon>
        <taxon>Actinomycetota</taxon>
        <taxon>Actinomycetes</taxon>
        <taxon>Pseudonocardiales</taxon>
        <taxon>Pseudonocardiaceae</taxon>
        <taxon>Umezawaea</taxon>
    </lineage>
</organism>
<name>A0A2T0TLJ4_9PSEU</name>
<dbReference type="SUPFAM" id="SSF55785">
    <property type="entry name" value="PYP-like sensor domain (PAS domain)"/>
    <property type="match status" value="1"/>
</dbReference>
<dbReference type="SUPFAM" id="SSF141868">
    <property type="entry name" value="EAL domain-like"/>
    <property type="match status" value="1"/>
</dbReference>
<dbReference type="NCBIfam" id="TIGR00229">
    <property type="entry name" value="sensory_box"/>
    <property type="match status" value="1"/>
</dbReference>
<evidence type="ECO:0000259" key="3">
    <source>
        <dbReference type="PROSITE" id="PS50883"/>
    </source>
</evidence>
<feature type="domain" description="PAS" evidence="1">
    <location>
        <begin position="158"/>
        <end position="228"/>
    </location>
</feature>
<comment type="caution">
    <text evidence="5">The sequence shown here is derived from an EMBL/GenBank/DDBJ whole genome shotgun (WGS) entry which is preliminary data.</text>
</comment>
<dbReference type="RefSeq" id="WP_146174632.1">
    <property type="nucleotide sequence ID" value="NZ_PVTF01000001.1"/>
</dbReference>
<dbReference type="PROSITE" id="PS50883">
    <property type="entry name" value="EAL"/>
    <property type="match status" value="1"/>
</dbReference>